<reference evidence="5 6" key="1">
    <citation type="submission" date="2016-04" db="EMBL/GenBank/DDBJ databases">
        <authorList>
            <person name="Peeters C."/>
        </authorList>
    </citation>
    <scope>NUCLEOTIDE SEQUENCE [LARGE SCALE GENOMIC DNA]</scope>
    <source>
        <strain evidence="5">LMG 29311</strain>
    </source>
</reference>
<accession>A0ABD7L8J8</accession>
<dbReference type="RefSeq" id="WP_088926691.1">
    <property type="nucleotide sequence ID" value="NZ_CADFGW010000003.1"/>
</dbReference>
<feature type="domain" description="HTH araC/xylS-type" evidence="4">
    <location>
        <begin position="242"/>
        <end position="343"/>
    </location>
</feature>
<dbReference type="SMART" id="SM00342">
    <property type="entry name" value="HTH_ARAC"/>
    <property type="match status" value="1"/>
</dbReference>
<dbReference type="GO" id="GO:0006355">
    <property type="term" value="P:regulation of DNA-templated transcription"/>
    <property type="evidence" value="ECO:0007669"/>
    <property type="project" value="UniProtKB-ARBA"/>
</dbReference>
<dbReference type="InterPro" id="IPR018062">
    <property type="entry name" value="HTH_AraC-typ_CS"/>
</dbReference>
<dbReference type="AlphaFoldDB" id="A0ABD7L8J8"/>
<proteinExistence type="predicted"/>
<evidence type="ECO:0000259" key="4">
    <source>
        <dbReference type="PROSITE" id="PS01124"/>
    </source>
</evidence>
<keyword evidence="3" id="KW-0804">Transcription</keyword>
<keyword evidence="2" id="KW-0238">DNA-binding</keyword>
<evidence type="ECO:0000256" key="1">
    <source>
        <dbReference type="ARBA" id="ARBA00023015"/>
    </source>
</evidence>
<dbReference type="SUPFAM" id="SSF46689">
    <property type="entry name" value="Homeodomain-like"/>
    <property type="match status" value="2"/>
</dbReference>
<evidence type="ECO:0000256" key="2">
    <source>
        <dbReference type="ARBA" id="ARBA00023125"/>
    </source>
</evidence>
<sequence length="344" mass="37576">MLFQSRSHEDVHDHGLAIAGWHQVYRQMTPGRFRGTVTQVLYDDFHFFRETTNRRVAQTGLAPAGRTSLAVPLSVPLAGTFQRQPVDGYALLALRAGEDFEFHTPEGMGLVGISAASDMIDELCEVEFGAAGIGAAGIGAAGIGAPGVSAPGPRGARSCATATGARRLRHVTRLSDEQGAALGARLSSLIDEAQRNPGCLEYAATRKIFRDAMLGVFLDALDQGIGVERRDITHATYSDIVSRCEKYLRDRPEEPVTVLELCRALRCSRRTLQTSFQRVADVTPVAYLRTIRLNAVRRLLRTTSAQQLGVGEAAASWGFTHLGYFAREYRDLFGELPSQTQRPE</sequence>
<dbReference type="Gene3D" id="1.10.10.60">
    <property type="entry name" value="Homeodomain-like"/>
    <property type="match status" value="1"/>
</dbReference>
<dbReference type="PANTHER" id="PTHR46796">
    <property type="entry name" value="HTH-TYPE TRANSCRIPTIONAL ACTIVATOR RHAS-RELATED"/>
    <property type="match status" value="1"/>
</dbReference>
<dbReference type="GO" id="GO:0003677">
    <property type="term" value="F:DNA binding"/>
    <property type="evidence" value="ECO:0007669"/>
    <property type="project" value="UniProtKB-KW"/>
</dbReference>
<dbReference type="Pfam" id="PF12833">
    <property type="entry name" value="HTH_18"/>
    <property type="match status" value="1"/>
</dbReference>
<dbReference type="InterPro" id="IPR050204">
    <property type="entry name" value="AraC_XylS_family_regulators"/>
</dbReference>
<dbReference type="PROSITE" id="PS01124">
    <property type="entry name" value="HTH_ARAC_FAMILY_2"/>
    <property type="match status" value="1"/>
</dbReference>
<protein>
    <submittedName>
        <fullName evidence="5">Helix-turn-helix domain protein</fullName>
    </submittedName>
</protein>
<evidence type="ECO:0000313" key="6">
    <source>
        <dbReference type="Proteomes" id="UP000196218"/>
    </source>
</evidence>
<dbReference type="PANTHER" id="PTHR46796:SF12">
    <property type="entry name" value="HTH-TYPE DNA-BINDING TRANSCRIPTIONAL ACTIVATOR EUTR"/>
    <property type="match status" value="1"/>
</dbReference>
<name>A0ABD7L8J8_9BURK</name>
<dbReference type="EMBL" id="FKJW01000005">
    <property type="protein sequence ID" value="SAJ99372.1"/>
    <property type="molecule type" value="Genomic_DNA"/>
</dbReference>
<dbReference type="InterPro" id="IPR018060">
    <property type="entry name" value="HTH_AraC"/>
</dbReference>
<evidence type="ECO:0000256" key="3">
    <source>
        <dbReference type="ARBA" id="ARBA00023163"/>
    </source>
</evidence>
<comment type="caution">
    <text evidence="5">The sequence shown here is derived from an EMBL/GenBank/DDBJ whole genome shotgun (WGS) entry which is preliminary data.</text>
</comment>
<dbReference type="InterPro" id="IPR009057">
    <property type="entry name" value="Homeodomain-like_sf"/>
</dbReference>
<dbReference type="Proteomes" id="UP000196218">
    <property type="component" value="Unassembled WGS sequence"/>
</dbReference>
<keyword evidence="1" id="KW-0805">Transcription regulation</keyword>
<gene>
    <name evidence="5" type="ORF">UA18_04202</name>
</gene>
<organism evidence="5 6">
    <name type="scientific">Burkholderia multivorans</name>
    <dbReference type="NCBI Taxonomy" id="87883"/>
    <lineage>
        <taxon>Bacteria</taxon>
        <taxon>Pseudomonadati</taxon>
        <taxon>Pseudomonadota</taxon>
        <taxon>Betaproteobacteria</taxon>
        <taxon>Burkholderiales</taxon>
        <taxon>Burkholderiaceae</taxon>
        <taxon>Burkholderia</taxon>
        <taxon>Burkholderia cepacia complex</taxon>
    </lineage>
</organism>
<dbReference type="PROSITE" id="PS00041">
    <property type="entry name" value="HTH_ARAC_FAMILY_1"/>
    <property type="match status" value="1"/>
</dbReference>
<evidence type="ECO:0000313" key="5">
    <source>
        <dbReference type="EMBL" id="SAJ99372.1"/>
    </source>
</evidence>